<protein>
    <submittedName>
        <fullName evidence="9">WSC domain-containing protein 1</fullName>
    </submittedName>
</protein>
<dbReference type="PANTHER" id="PTHR24269">
    <property type="entry name" value="KREMEN PROTEIN"/>
    <property type="match status" value="1"/>
</dbReference>
<dbReference type="EMBL" id="BMAT01013244">
    <property type="protein sequence ID" value="GFS08169.1"/>
    <property type="molecule type" value="Genomic_DNA"/>
</dbReference>
<feature type="compositionally biased region" description="Acidic residues" evidence="7">
    <location>
        <begin position="34"/>
        <end position="63"/>
    </location>
</feature>
<evidence type="ECO:0000256" key="4">
    <source>
        <dbReference type="ARBA" id="ARBA00022989"/>
    </source>
</evidence>
<keyword evidence="2" id="KW-0812">Transmembrane</keyword>
<evidence type="ECO:0000259" key="8">
    <source>
        <dbReference type="PROSITE" id="PS51212"/>
    </source>
</evidence>
<reference evidence="9 10" key="1">
    <citation type="journal article" date="2021" name="Elife">
        <title>Chloroplast acquisition without the gene transfer in kleptoplastic sea slugs, Plakobranchus ocellatus.</title>
        <authorList>
            <person name="Maeda T."/>
            <person name="Takahashi S."/>
            <person name="Yoshida T."/>
            <person name="Shimamura S."/>
            <person name="Takaki Y."/>
            <person name="Nagai Y."/>
            <person name="Toyoda A."/>
            <person name="Suzuki Y."/>
            <person name="Arimoto A."/>
            <person name="Ishii H."/>
            <person name="Satoh N."/>
            <person name="Nishiyama T."/>
            <person name="Hasebe M."/>
            <person name="Maruyama T."/>
            <person name="Minagawa J."/>
            <person name="Obokata J."/>
            <person name="Shigenobu S."/>
        </authorList>
    </citation>
    <scope>NUCLEOTIDE SEQUENCE [LARGE SCALE GENOMIC DNA]</scope>
</reference>
<evidence type="ECO:0000256" key="6">
    <source>
        <dbReference type="ARBA" id="ARBA00023180"/>
    </source>
</evidence>
<proteinExistence type="predicted"/>
<name>A0AAV4IDT6_9GAST</name>
<feature type="domain" description="WSC" evidence="8">
    <location>
        <begin position="60"/>
        <end position="153"/>
    </location>
</feature>
<feature type="region of interest" description="Disordered" evidence="7">
    <location>
        <begin position="29"/>
        <end position="63"/>
    </location>
</feature>
<dbReference type="PROSITE" id="PS51212">
    <property type="entry name" value="WSC"/>
    <property type="match status" value="1"/>
</dbReference>
<dbReference type="Pfam" id="PF01822">
    <property type="entry name" value="WSC"/>
    <property type="match status" value="1"/>
</dbReference>
<gene>
    <name evidence="9" type="ORF">ElyMa_006587000</name>
</gene>
<dbReference type="SMART" id="SM00321">
    <property type="entry name" value="WSC"/>
    <property type="match status" value="1"/>
</dbReference>
<dbReference type="Proteomes" id="UP000762676">
    <property type="component" value="Unassembled WGS sequence"/>
</dbReference>
<dbReference type="InterPro" id="IPR051836">
    <property type="entry name" value="Kremen_rcpt"/>
</dbReference>
<keyword evidence="10" id="KW-1185">Reference proteome</keyword>
<evidence type="ECO:0000313" key="9">
    <source>
        <dbReference type="EMBL" id="GFS08169.1"/>
    </source>
</evidence>
<keyword evidence="3" id="KW-0732">Signal</keyword>
<evidence type="ECO:0000256" key="3">
    <source>
        <dbReference type="ARBA" id="ARBA00022729"/>
    </source>
</evidence>
<dbReference type="InterPro" id="IPR002889">
    <property type="entry name" value="WSC_carb-bd"/>
</dbReference>
<keyword evidence="5" id="KW-0472">Membrane</keyword>
<keyword evidence="4" id="KW-1133">Transmembrane helix</keyword>
<evidence type="ECO:0000256" key="1">
    <source>
        <dbReference type="ARBA" id="ARBA00004167"/>
    </source>
</evidence>
<keyword evidence="6" id="KW-0325">Glycoprotein</keyword>
<evidence type="ECO:0000313" key="10">
    <source>
        <dbReference type="Proteomes" id="UP000762676"/>
    </source>
</evidence>
<dbReference type="GO" id="GO:0005886">
    <property type="term" value="C:plasma membrane"/>
    <property type="evidence" value="ECO:0007669"/>
    <property type="project" value="TreeGrafter"/>
</dbReference>
<sequence length="185" mass="20012">MVIFNGCGAKGDETDDNVDNKDSFKFIQSIKDDCGDDDDDDDDDDDYDDDNDDDDDDDDDDAYEGCYKETLRNREMFISPGAYTPELLTPTMCRTKCGLYHWKYAGVAHGKFCFCGNDLPAVQEADSNCNMPCAGDGAETCGSTTHVGVYVSSVSIAGLQVTSDVNTVQAVPATVTLTLGVEKGK</sequence>
<dbReference type="PANTHER" id="PTHR24269:SF16">
    <property type="entry name" value="PROTEIN SLG1"/>
    <property type="match status" value="1"/>
</dbReference>
<feature type="region of interest" description="Disordered" evidence="7">
    <location>
        <begin position="1"/>
        <end position="20"/>
    </location>
</feature>
<evidence type="ECO:0000256" key="5">
    <source>
        <dbReference type="ARBA" id="ARBA00023136"/>
    </source>
</evidence>
<dbReference type="AlphaFoldDB" id="A0AAV4IDT6"/>
<organism evidence="9 10">
    <name type="scientific">Elysia marginata</name>
    <dbReference type="NCBI Taxonomy" id="1093978"/>
    <lineage>
        <taxon>Eukaryota</taxon>
        <taxon>Metazoa</taxon>
        <taxon>Spiralia</taxon>
        <taxon>Lophotrochozoa</taxon>
        <taxon>Mollusca</taxon>
        <taxon>Gastropoda</taxon>
        <taxon>Heterobranchia</taxon>
        <taxon>Euthyneura</taxon>
        <taxon>Panpulmonata</taxon>
        <taxon>Sacoglossa</taxon>
        <taxon>Placobranchoidea</taxon>
        <taxon>Plakobranchidae</taxon>
        <taxon>Elysia</taxon>
    </lineage>
</organism>
<evidence type="ECO:0000256" key="2">
    <source>
        <dbReference type="ARBA" id="ARBA00022692"/>
    </source>
</evidence>
<comment type="caution">
    <text evidence="9">The sequence shown here is derived from an EMBL/GenBank/DDBJ whole genome shotgun (WGS) entry which is preliminary data.</text>
</comment>
<accession>A0AAV4IDT6</accession>
<evidence type="ECO:0000256" key="7">
    <source>
        <dbReference type="SAM" id="MobiDB-lite"/>
    </source>
</evidence>
<comment type="subcellular location">
    <subcellularLocation>
        <location evidence="1">Membrane</location>
        <topology evidence="1">Single-pass membrane protein</topology>
    </subcellularLocation>
</comment>